<protein>
    <submittedName>
        <fullName evidence="2">Polymer-forming cytoskeletal protein</fullName>
    </submittedName>
</protein>
<dbReference type="PANTHER" id="PTHR35024">
    <property type="entry name" value="HYPOTHETICAL CYTOSOLIC PROTEIN"/>
    <property type="match status" value="1"/>
</dbReference>
<keyword evidence="3" id="KW-1185">Reference proteome</keyword>
<dbReference type="Proteomes" id="UP001375743">
    <property type="component" value="Unassembled WGS sequence"/>
</dbReference>
<name>A0ABU8XV65_9PROT</name>
<evidence type="ECO:0000256" key="1">
    <source>
        <dbReference type="ARBA" id="ARBA00044755"/>
    </source>
</evidence>
<sequence>MFLKARQQVKSREATGTALVVAAPPRPRPSLRNTAPSIIAADLHIVGNVTTEGELHIDGRIDGDVQGRAVTIGDSGHVVGHIETDEILVQGIVSGSIKARRVRLASGCKVIADITHGTLTIEDGASFEGQCRRIVDGEAGLGPAFTSESD</sequence>
<dbReference type="InterPro" id="IPR007607">
    <property type="entry name" value="BacA/B"/>
</dbReference>
<accession>A0ABU8XV65</accession>
<evidence type="ECO:0000313" key="3">
    <source>
        <dbReference type="Proteomes" id="UP001375743"/>
    </source>
</evidence>
<dbReference type="EMBL" id="JBBLZC010000021">
    <property type="protein sequence ID" value="MEK0085078.1"/>
    <property type="molecule type" value="Genomic_DNA"/>
</dbReference>
<gene>
    <name evidence="2" type="ORF">U1T56_18145</name>
</gene>
<comment type="similarity">
    <text evidence="1">Belongs to the bactofilin family.</text>
</comment>
<comment type="caution">
    <text evidence="2">The sequence shown here is derived from an EMBL/GenBank/DDBJ whole genome shotgun (WGS) entry which is preliminary data.</text>
</comment>
<dbReference type="RefSeq" id="WP_418160925.1">
    <property type="nucleotide sequence ID" value="NZ_JBBLZC010000021.1"/>
</dbReference>
<proteinExistence type="inferred from homology"/>
<evidence type="ECO:0000313" key="2">
    <source>
        <dbReference type="EMBL" id="MEK0085078.1"/>
    </source>
</evidence>
<dbReference type="PANTHER" id="PTHR35024:SF4">
    <property type="entry name" value="POLYMER-FORMING CYTOSKELETAL PROTEIN"/>
    <property type="match status" value="1"/>
</dbReference>
<dbReference type="Pfam" id="PF04519">
    <property type="entry name" value="Bactofilin"/>
    <property type="match status" value="1"/>
</dbReference>
<reference evidence="2 3" key="1">
    <citation type="submission" date="2024-01" db="EMBL/GenBank/DDBJ databases">
        <title>Multi-omics insights into the function and evolution of sodium benzoate biodegradation pathways in Benzoatithermus flavus gen. nov., sp. nov. from hot spring.</title>
        <authorList>
            <person name="Hu C.-J."/>
            <person name="Li W.-J."/>
        </authorList>
    </citation>
    <scope>NUCLEOTIDE SEQUENCE [LARGE SCALE GENOMIC DNA]</scope>
    <source>
        <strain evidence="2 3">SYSU G07066</strain>
    </source>
</reference>
<organism evidence="2 3">
    <name type="scientific">Benzoatithermus flavus</name>
    <dbReference type="NCBI Taxonomy" id="3108223"/>
    <lineage>
        <taxon>Bacteria</taxon>
        <taxon>Pseudomonadati</taxon>
        <taxon>Pseudomonadota</taxon>
        <taxon>Alphaproteobacteria</taxon>
        <taxon>Geminicoccales</taxon>
        <taxon>Geminicoccaceae</taxon>
        <taxon>Benzoatithermus</taxon>
    </lineage>
</organism>